<keyword evidence="12" id="KW-1185">Reference proteome</keyword>
<feature type="domain" description="Glycoside hydrolase family 20 catalytic" evidence="9">
    <location>
        <begin position="264"/>
        <end position="630"/>
    </location>
</feature>
<reference evidence="11 12" key="1">
    <citation type="submission" date="2024-05" db="EMBL/GenBank/DDBJ databases">
        <authorList>
            <person name="Wallberg A."/>
        </authorList>
    </citation>
    <scope>NUCLEOTIDE SEQUENCE [LARGE SCALE GENOMIC DNA]</scope>
</reference>
<evidence type="ECO:0000256" key="8">
    <source>
        <dbReference type="SAM" id="SignalP"/>
    </source>
</evidence>
<comment type="caution">
    <text evidence="11">The sequence shown here is derived from an EMBL/GenBank/DDBJ whole genome shotgun (WGS) entry which is preliminary data.</text>
</comment>
<dbReference type="Gene3D" id="3.20.20.80">
    <property type="entry name" value="Glycosidases"/>
    <property type="match status" value="1"/>
</dbReference>
<dbReference type="GO" id="GO:0016231">
    <property type="term" value="F:beta-N-acetylglucosaminidase activity"/>
    <property type="evidence" value="ECO:0007669"/>
    <property type="project" value="TreeGrafter"/>
</dbReference>
<feature type="signal peptide" evidence="8">
    <location>
        <begin position="1"/>
        <end position="17"/>
    </location>
</feature>
<gene>
    <name evidence="11" type="ORF">MNOR_LOCUS29098</name>
</gene>
<comment type="catalytic activity">
    <reaction evidence="1">
        <text>Hydrolysis of terminal non-reducing N-acetyl-D-hexosamine residues in N-acetyl-beta-D-hexosaminides.</text>
        <dbReference type="EC" id="3.2.1.52"/>
    </reaction>
</comment>
<dbReference type="PRINTS" id="PR00738">
    <property type="entry name" value="GLHYDRLASE20"/>
</dbReference>
<dbReference type="GO" id="GO:0005886">
    <property type="term" value="C:plasma membrane"/>
    <property type="evidence" value="ECO:0007669"/>
    <property type="project" value="TreeGrafter"/>
</dbReference>
<proteinExistence type="inferred from homology"/>
<dbReference type="InterPro" id="IPR017853">
    <property type="entry name" value="GH"/>
</dbReference>
<dbReference type="PANTHER" id="PTHR22600">
    <property type="entry name" value="BETA-HEXOSAMINIDASE"/>
    <property type="match status" value="1"/>
</dbReference>
<dbReference type="InterPro" id="IPR025705">
    <property type="entry name" value="Beta_hexosaminidase_sua/sub"/>
</dbReference>
<evidence type="ECO:0000256" key="2">
    <source>
        <dbReference type="ARBA" id="ARBA00006285"/>
    </source>
</evidence>
<evidence type="ECO:0000256" key="7">
    <source>
        <dbReference type="ARBA" id="ARBA00023295"/>
    </source>
</evidence>
<dbReference type="InterPro" id="IPR029019">
    <property type="entry name" value="HEX_eukaryotic_N"/>
</dbReference>
<evidence type="ECO:0000256" key="1">
    <source>
        <dbReference type="ARBA" id="ARBA00001231"/>
    </source>
</evidence>
<dbReference type="Proteomes" id="UP001497623">
    <property type="component" value="Unassembled WGS sequence"/>
</dbReference>
<comment type="similarity">
    <text evidence="2">Belongs to the glycosyl hydrolase 20 family.</text>
</comment>
<evidence type="ECO:0000259" key="9">
    <source>
        <dbReference type="Pfam" id="PF00728"/>
    </source>
</evidence>
<dbReference type="Gene3D" id="3.30.379.10">
    <property type="entry name" value="Chitobiase/beta-hexosaminidase domain 2-like"/>
    <property type="match status" value="1"/>
</dbReference>
<evidence type="ECO:0000313" key="12">
    <source>
        <dbReference type="Proteomes" id="UP001497623"/>
    </source>
</evidence>
<evidence type="ECO:0000259" key="10">
    <source>
        <dbReference type="Pfam" id="PF14845"/>
    </source>
</evidence>
<feature type="chain" id="PRO_5043830890" description="beta-N-acetylhexosaminidase" evidence="8">
    <location>
        <begin position="18"/>
        <end position="694"/>
    </location>
</feature>
<evidence type="ECO:0000256" key="4">
    <source>
        <dbReference type="ARBA" id="ARBA00022729"/>
    </source>
</evidence>
<feature type="domain" description="Beta-hexosaminidase eukaryotic type N-terminal" evidence="10">
    <location>
        <begin position="64"/>
        <end position="240"/>
    </location>
</feature>
<keyword evidence="7" id="KW-0326">Glycosidase</keyword>
<dbReference type="SUPFAM" id="SSF51445">
    <property type="entry name" value="(Trans)glycosidases"/>
    <property type="match status" value="1"/>
</dbReference>
<dbReference type="GO" id="GO:0005975">
    <property type="term" value="P:carbohydrate metabolic process"/>
    <property type="evidence" value="ECO:0007669"/>
    <property type="project" value="InterPro"/>
</dbReference>
<dbReference type="EMBL" id="CAXKWB010033158">
    <property type="protein sequence ID" value="CAL4142333.1"/>
    <property type="molecule type" value="Genomic_DNA"/>
</dbReference>
<dbReference type="SUPFAM" id="SSF55545">
    <property type="entry name" value="beta-N-acetylhexosaminidase-like domain"/>
    <property type="match status" value="1"/>
</dbReference>
<name>A0AAV2RXA2_MEGNR</name>
<protein>
    <recommendedName>
        <fullName evidence="3">beta-N-acetylhexosaminidase</fullName>
        <ecNumber evidence="3">3.2.1.52</ecNumber>
    </recommendedName>
</protein>
<dbReference type="FunFam" id="3.20.20.80:FF:000063">
    <property type="entry name" value="Beta-hexosaminidase"/>
    <property type="match status" value="1"/>
</dbReference>
<dbReference type="PANTHER" id="PTHR22600:SF26">
    <property type="entry name" value="BETA-N-ACETYLHEXOSAMINIDASE"/>
    <property type="match status" value="1"/>
</dbReference>
<dbReference type="InterPro" id="IPR015883">
    <property type="entry name" value="Glyco_hydro_20_cat"/>
</dbReference>
<dbReference type="InterPro" id="IPR029018">
    <property type="entry name" value="Hex-like_dom2"/>
</dbReference>
<dbReference type="Pfam" id="PF00728">
    <property type="entry name" value="Glyco_hydro_20"/>
    <property type="match status" value="1"/>
</dbReference>
<evidence type="ECO:0000256" key="5">
    <source>
        <dbReference type="ARBA" id="ARBA00022801"/>
    </source>
</evidence>
<evidence type="ECO:0000256" key="3">
    <source>
        <dbReference type="ARBA" id="ARBA00012663"/>
    </source>
</evidence>
<accession>A0AAV2RXA2</accession>
<evidence type="ECO:0000256" key="6">
    <source>
        <dbReference type="ARBA" id="ARBA00023180"/>
    </source>
</evidence>
<dbReference type="EC" id="3.2.1.52" evidence="3"/>
<keyword evidence="4 8" id="KW-0732">Signal</keyword>
<organism evidence="11 12">
    <name type="scientific">Meganyctiphanes norvegica</name>
    <name type="common">Northern krill</name>
    <name type="synonym">Thysanopoda norvegica</name>
    <dbReference type="NCBI Taxonomy" id="48144"/>
    <lineage>
        <taxon>Eukaryota</taxon>
        <taxon>Metazoa</taxon>
        <taxon>Ecdysozoa</taxon>
        <taxon>Arthropoda</taxon>
        <taxon>Crustacea</taxon>
        <taxon>Multicrustacea</taxon>
        <taxon>Malacostraca</taxon>
        <taxon>Eumalacostraca</taxon>
        <taxon>Eucarida</taxon>
        <taxon>Euphausiacea</taxon>
        <taxon>Euphausiidae</taxon>
        <taxon>Meganyctiphanes</taxon>
    </lineage>
</organism>
<evidence type="ECO:0000313" key="11">
    <source>
        <dbReference type="EMBL" id="CAL4142333.1"/>
    </source>
</evidence>
<dbReference type="GO" id="GO:0030203">
    <property type="term" value="P:glycosaminoglycan metabolic process"/>
    <property type="evidence" value="ECO:0007669"/>
    <property type="project" value="TreeGrafter"/>
</dbReference>
<keyword evidence="6" id="KW-0325">Glycoprotein</keyword>
<dbReference type="AlphaFoldDB" id="A0AAV2RXA2"/>
<sequence length="694" mass="79113">MRSLLVAGLTLAATAAGMENYFRMPPPYSYSCVDSQCIRGNRVQSDTYMSLDGCTLTCGQYGSLWPKPSKKVQLSKDLVSFHPENVKFTKIGVTTKMVEDMMDEASHYFMRKLHFKHPEYPSTGKGPFTDYESMEKRENRFDTQKQNEFYDKFDKSSQNYENMMRYESISPFTKEGSSSVSQNHMVNIDITVTSDDSELHLDTDESYDIVAQTVGDTTTVTILANTYYGARHALESLSQLMAYDEMNNSLMMLKSAQISDEPAFEYRGIMLDTGRNFYPKQDIMKLMDTMSSNKLNTFHWHIADSASFPMYSHRQPQMTYVGAYSPSKVYYPEDIREIVKYANIRGIRVVPELSAPGHTGAGWTFGEDAGKGKLVLCTDEDRPWFENCNEPPCGQLNPTNPEVYNVLKEVYSDMIDAFDPELFHMGGDDVSFKCWKNSPEITTYFSENNKEATSAELFELWNTFQETAYSKMFEATERRDKPVIPMIYSSSFVRQHIDHNKYIVQLTNEVNDTEIEAYLRNNFKVIFSNSDTWNFEGPANSWVGSQATTYSNVPAPSWKEVYENSPLDMLSGLGVTNARSAIPTSDAETLPRDLVLGGEATIWSYGTDPASLQTTAWPRASAMAERLWSDPKNNDQGNFQAEEVQHRLAAHRERMVSEGTQAEVFQPEYCFRNQNSCYSQAEYEFRTEIVPAEK</sequence>
<dbReference type="Pfam" id="PF14845">
    <property type="entry name" value="Glycohydro_20b2"/>
    <property type="match status" value="1"/>
</dbReference>
<keyword evidence="5" id="KW-0378">Hydrolase</keyword>